<accession>A0A4S8R6P1</accession>
<keyword evidence="2" id="KW-1185">Reference proteome</keyword>
<evidence type="ECO:0000313" key="2">
    <source>
        <dbReference type="Proteomes" id="UP000308671"/>
    </source>
</evidence>
<dbReference type="EMBL" id="PQXL01000068">
    <property type="protein sequence ID" value="THV52791.1"/>
    <property type="molecule type" value="Genomic_DNA"/>
</dbReference>
<dbReference type="Proteomes" id="UP000308671">
    <property type="component" value="Unassembled WGS sequence"/>
</dbReference>
<evidence type="ECO:0000313" key="1">
    <source>
        <dbReference type="EMBL" id="THV52791.1"/>
    </source>
</evidence>
<name>A0A4S8R6P1_9HELO</name>
<gene>
    <name evidence="1" type="ORF">BGAL_0068g00100</name>
</gene>
<organism evidence="1 2">
    <name type="scientific">Botrytis galanthina</name>
    <dbReference type="NCBI Taxonomy" id="278940"/>
    <lineage>
        <taxon>Eukaryota</taxon>
        <taxon>Fungi</taxon>
        <taxon>Dikarya</taxon>
        <taxon>Ascomycota</taxon>
        <taxon>Pezizomycotina</taxon>
        <taxon>Leotiomycetes</taxon>
        <taxon>Helotiales</taxon>
        <taxon>Sclerotiniaceae</taxon>
        <taxon>Botrytis</taxon>
    </lineage>
</organism>
<proteinExistence type="predicted"/>
<reference evidence="1 2" key="1">
    <citation type="submission" date="2017-12" db="EMBL/GenBank/DDBJ databases">
        <title>Comparative genomics of Botrytis spp.</title>
        <authorList>
            <person name="Valero-Jimenez C.A."/>
            <person name="Tapia P."/>
            <person name="Veloso J."/>
            <person name="Silva-Moreno E."/>
            <person name="Staats M."/>
            <person name="Valdes J.H."/>
            <person name="Van Kan J.A.L."/>
        </authorList>
    </citation>
    <scope>NUCLEOTIDE SEQUENCE [LARGE SCALE GENOMIC DNA]</scope>
    <source>
        <strain evidence="1 2">MUCL435</strain>
    </source>
</reference>
<sequence>MPSLPPRLLQKRAPSSLSSLKPRLDLTSIDSPSPADVKKATEKEIKDFDKMFNNLPEDSKKKLKKLQKEHGLTRDQLILAALKEWAPDYVGMFKMAMFFGIV</sequence>
<dbReference type="OrthoDB" id="3553730at2759"/>
<dbReference type="AlphaFoldDB" id="A0A4S8R6P1"/>
<comment type="caution">
    <text evidence="1">The sequence shown here is derived from an EMBL/GenBank/DDBJ whole genome shotgun (WGS) entry which is preliminary data.</text>
</comment>
<protein>
    <submittedName>
        <fullName evidence="1">Uncharacterized protein</fullName>
    </submittedName>
</protein>